<sequence length="829" mass="92104">MSYDIVPTDIVPDIHTVTPAIKAEIHMLNDGVGEVEFFCDFNAPNRSLIYLIEWGISDGTTIHIASGIPDDDVSFRNTTKLTETHLRQSGKHSFGFTINCSVKAKASEEGSFSDVYFSENTFFGIKLTVPFACPKKDSNCSIDLSIFIPSNSNARSCEISSIALIPGKQHLPCGVRLTNSDIGVTKTLFVKNKHPTVLNKFTQMFEVFLITSVLKSHAMISNYTLTPLQTKDTGGYGLRYSYVSVSTDNSILSGRRCFAYSDPHMMTFDGRKYEHQYLGRFLMYRNTKFNTSVEIVTDKCPNYSPRLKRPFCSVAVAVQAGRDVFMMNLRENVVGMQHCEDGILADNVKREGKVLHINLPTGTKVTLSTSLYERFIETYILPGMDDFGNTEGLCGSFDGNPRNDFVKPDGCKEVFGICWSIDADGSIIDLFNKSQLVDLPAWDTEELLCTCECDGTNQSAECYAGNLSNVLTCDSNSTKTCPTDNLKDMSNDLCKEGSNAYDNWDFINSQFPYPRTGQQQTVEFDELTAIHECKRKMNTPLLELCANLHSIDMGPYLNNCVQDALMSNSMEWTQVHIEEFKRHCLDVVSFNQPIPKYLLSNLVFNVTGVQGNTNSTSNPVAVTTVPSENTIVHGMTTDAHFRLNTSEIFNETLLKTIKDMTCPNDCSGQGMCETGICQCFEGFFDSDCSEDVNKPPTLMGVSGEGLCDLMIRDCSKTAVIGRTFVESRKLTCSLVPFEVDTENNTVYHGIRTVQGKLDSFLQVFCNFPQAARIRRSITDENVDNIVATGYTVAVSNNGVDFSENDTVVIFDSTCVSCIKLKGEVNCVKK</sequence>
<dbReference type="Pfam" id="PF00094">
    <property type="entry name" value="VWD"/>
    <property type="match status" value="1"/>
</dbReference>
<dbReference type="Gene3D" id="2.60.120.260">
    <property type="entry name" value="Galactose-binding domain-like"/>
    <property type="match status" value="1"/>
</dbReference>
<evidence type="ECO:0000259" key="3">
    <source>
        <dbReference type="PROSITE" id="PS51233"/>
    </source>
</evidence>
<dbReference type="Pfam" id="PF26129">
    <property type="entry name" value="Vwde"/>
    <property type="match status" value="1"/>
</dbReference>
<feature type="non-terminal residue" evidence="4">
    <location>
        <position position="1"/>
    </location>
</feature>
<dbReference type="InterPro" id="IPR058727">
    <property type="entry name" value="Helical_Vwde"/>
</dbReference>
<dbReference type="EMBL" id="CP111016">
    <property type="protein sequence ID" value="WAR04210.1"/>
    <property type="molecule type" value="Genomic_DNA"/>
</dbReference>
<dbReference type="PANTHER" id="PTHR14949">
    <property type="entry name" value="EGF-LIKE-DOMAIN, MULTIPLE 7, 8"/>
    <property type="match status" value="1"/>
</dbReference>
<name>A0ABY7E5I0_MYAAR</name>
<evidence type="ECO:0000313" key="4">
    <source>
        <dbReference type="EMBL" id="WAR04210.1"/>
    </source>
</evidence>
<dbReference type="PANTHER" id="PTHR14949:SF51">
    <property type="entry name" value="VON WILLEBRAND FACTOR D AND EGF DOMAIN-CONTAINING PROTEIN"/>
    <property type="match status" value="1"/>
</dbReference>
<dbReference type="InterPro" id="IPR050969">
    <property type="entry name" value="Dev_Signal_Modulators"/>
</dbReference>
<reference evidence="4" key="1">
    <citation type="submission" date="2022-11" db="EMBL/GenBank/DDBJ databases">
        <title>Centuries of genome instability and evolution in soft-shell clam transmissible cancer (bioRxiv).</title>
        <authorList>
            <person name="Hart S.F.M."/>
            <person name="Yonemitsu M.A."/>
            <person name="Giersch R.M."/>
            <person name="Beal B.F."/>
            <person name="Arriagada G."/>
            <person name="Davis B.W."/>
            <person name="Ostrander E.A."/>
            <person name="Goff S.P."/>
            <person name="Metzger M.J."/>
        </authorList>
    </citation>
    <scope>NUCLEOTIDE SEQUENCE</scope>
    <source>
        <strain evidence="4">MELC-2E11</strain>
        <tissue evidence="4">Siphon/mantle</tissue>
    </source>
</reference>
<organism evidence="4 5">
    <name type="scientific">Mya arenaria</name>
    <name type="common">Soft-shell clam</name>
    <dbReference type="NCBI Taxonomy" id="6604"/>
    <lineage>
        <taxon>Eukaryota</taxon>
        <taxon>Metazoa</taxon>
        <taxon>Spiralia</taxon>
        <taxon>Lophotrochozoa</taxon>
        <taxon>Mollusca</taxon>
        <taxon>Bivalvia</taxon>
        <taxon>Autobranchia</taxon>
        <taxon>Heteroconchia</taxon>
        <taxon>Euheterodonta</taxon>
        <taxon>Imparidentia</taxon>
        <taxon>Neoheterodontei</taxon>
        <taxon>Myida</taxon>
        <taxon>Myoidea</taxon>
        <taxon>Myidae</taxon>
        <taxon>Mya</taxon>
    </lineage>
</organism>
<dbReference type="InterPro" id="IPR001846">
    <property type="entry name" value="VWF_type-D"/>
</dbReference>
<dbReference type="Proteomes" id="UP001164746">
    <property type="component" value="Chromosome 5"/>
</dbReference>
<evidence type="ECO:0000256" key="2">
    <source>
        <dbReference type="ARBA" id="ARBA00023157"/>
    </source>
</evidence>
<keyword evidence="5" id="KW-1185">Reference proteome</keyword>
<keyword evidence="2" id="KW-1015">Disulfide bond</keyword>
<feature type="domain" description="VWFD" evidence="3">
    <location>
        <begin position="255"/>
        <end position="427"/>
    </location>
</feature>
<evidence type="ECO:0000313" key="5">
    <source>
        <dbReference type="Proteomes" id="UP001164746"/>
    </source>
</evidence>
<gene>
    <name evidence="4" type="ORF">MAR_019579</name>
</gene>
<proteinExistence type="predicted"/>
<accession>A0ABY7E5I0</accession>
<evidence type="ECO:0000256" key="1">
    <source>
        <dbReference type="ARBA" id="ARBA00022729"/>
    </source>
</evidence>
<protein>
    <submittedName>
        <fullName evidence="4">VWDE-like protein</fullName>
    </submittedName>
</protein>
<keyword evidence="1" id="KW-0732">Signal</keyword>
<dbReference type="PROSITE" id="PS51233">
    <property type="entry name" value="VWFD"/>
    <property type="match status" value="1"/>
</dbReference>